<organism evidence="1 2">
    <name type="scientific">Acetoanaerobium pronyense</name>
    <dbReference type="NCBI Taxonomy" id="1482736"/>
    <lineage>
        <taxon>Bacteria</taxon>
        <taxon>Bacillati</taxon>
        <taxon>Bacillota</taxon>
        <taxon>Clostridia</taxon>
        <taxon>Peptostreptococcales</taxon>
        <taxon>Filifactoraceae</taxon>
        <taxon>Acetoanaerobium</taxon>
    </lineage>
</organism>
<dbReference type="InterPro" id="IPR010064">
    <property type="entry name" value="HK97-gp10_tail"/>
</dbReference>
<gene>
    <name evidence="1" type="ORF">J2Z35_001197</name>
</gene>
<dbReference type="EMBL" id="JAGGLI010000011">
    <property type="protein sequence ID" value="MBP2027403.1"/>
    <property type="molecule type" value="Genomic_DNA"/>
</dbReference>
<dbReference type="Proteomes" id="UP001314903">
    <property type="component" value="Unassembled WGS sequence"/>
</dbReference>
<sequence>MQDGFNVDDIDKLTQKLLDVAKKTEPKQLKKFIKSEGNKLKRKTVSKAKKTVKKKKGNYLKGIKTGKVYKYKGDELAVRVYNSMPHAHLIEYGYEHRDHKKRNKRPTGKFVQGKRIFESTRKEFQNQFIKDIEDFVVEKLKL</sequence>
<accession>A0ABS4KHZ8</accession>
<proteinExistence type="predicted"/>
<dbReference type="RefSeq" id="WP_209660464.1">
    <property type="nucleotide sequence ID" value="NZ_JAGGLI010000011.1"/>
</dbReference>
<evidence type="ECO:0000313" key="2">
    <source>
        <dbReference type="Proteomes" id="UP001314903"/>
    </source>
</evidence>
<reference evidence="1 2" key="1">
    <citation type="submission" date="2021-03" db="EMBL/GenBank/DDBJ databases">
        <title>Genomic Encyclopedia of Type Strains, Phase IV (KMG-IV): sequencing the most valuable type-strain genomes for metagenomic binning, comparative biology and taxonomic classification.</title>
        <authorList>
            <person name="Goeker M."/>
        </authorList>
    </citation>
    <scope>NUCLEOTIDE SEQUENCE [LARGE SCALE GENOMIC DNA]</scope>
    <source>
        <strain evidence="1 2">DSM 27512</strain>
    </source>
</reference>
<keyword evidence="2" id="KW-1185">Reference proteome</keyword>
<name>A0ABS4KHZ8_9FIRM</name>
<comment type="caution">
    <text evidence="1">The sequence shown here is derived from an EMBL/GenBank/DDBJ whole genome shotgun (WGS) entry which is preliminary data.</text>
</comment>
<evidence type="ECO:0008006" key="3">
    <source>
        <dbReference type="Google" id="ProtNLM"/>
    </source>
</evidence>
<protein>
    <recommendedName>
        <fullName evidence="3">HK97 gp10 family phage protein</fullName>
    </recommendedName>
</protein>
<evidence type="ECO:0000313" key="1">
    <source>
        <dbReference type="EMBL" id="MBP2027403.1"/>
    </source>
</evidence>
<dbReference type="Pfam" id="PF04883">
    <property type="entry name" value="HK97-gp10_like"/>
    <property type="match status" value="1"/>
</dbReference>